<dbReference type="Proteomes" id="UP000282438">
    <property type="component" value="Chromosome"/>
</dbReference>
<dbReference type="AlphaFoldDB" id="A0A3S8ZPH6"/>
<feature type="signal peptide" evidence="2">
    <location>
        <begin position="1"/>
        <end position="21"/>
    </location>
</feature>
<keyword evidence="4" id="KW-1185">Reference proteome</keyword>
<keyword evidence="2" id="KW-0732">Signal</keyword>
<sequence length="429" mass="47890">MFKIKPLSGLIALAITMGTMASVSYADEQPKALSTADLLDKLSSPNSTKPKPSFDAKEFADTGHQNPSAIEAGPFFIYPTLDIALGRDSNVARTNSREISSAATLLSPSIVADLLNNGDRYVLGYKGKFLRYANSKDNNTDSNELQFQAENTYSARLNTQVLGNILYAEDANGTTDSGSSTPDRYRSLSLKGLLGYGAAEATGRIELETGIQNKRYLNNQSVTRFFDQDSLSAAARFFYRITPRTRLLFEARVQNFDYVVNPDLQNNKEYRFYTGAAWDASDYFSGTVKVGVLNKNYDTGPKDDITKFSYEALLHFTPLSYSSIELSALRTPSEATGSGNFLLDDLFNLQWNHAWNNYLSTRSYLNYVQSDYSGITRSDDTYATGLAVDYKLSRWLKAGVELRYEKRNSNITIQDYHRNIFMVNLSGSL</sequence>
<gene>
    <name evidence="3" type="ORF">EJO50_02015</name>
</gene>
<feature type="region of interest" description="Disordered" evidence="1">
    <location>
        <begin position="41"/>
        <end position="63"/>
    </location>
</feature>
<dbReference type="KEGG" id="iod:EJO50_02015"/>
<organism evidence="3 4">
    <name type="scientific">Iodobacter ciconiae</name>
    <dbReference type="NCBI Taxonomy" id="2496266"/>
    <lineage>
        <taxon>Bacteria</taxon>
        <taxon>Pseudomonadati</taxon>
        <taxon>Pseudomonadota</taxon>
        <taxon>Betaproteobacteria</taxon>
        <taxon>Neisseriales</taxon>
        <taxon>Chitinibacteraceae</taxon>
        <taxon>Iodobacter</taxon>
    </lineage>
</organism>
<protein>
    <recommendedName>
        <fullName evidence="5">Beta-barrel porin 2</fullName>
    </recommendedName>
</protein>
<proteinExistence type="predicted"/>
<reference evidence="3 4" key="1">
    <citation type="submission" date="2018-12" db="EMBL/GenBank/DDBJ databases">
        <title>Complete genome sequence of Iodobacter sp. H11R3.</title>
        <authorList>
            <person name="Bae J.-W."/>
        </authorList>
    </citation>
    <scope>NUCLEOTIDE SEQUENCE [LARGE SCALE GENOMIC DNA]</scope>
    <source>
        <strain evidence="3 4">H11R3</strain>
    </source>
</reference>
<feature type="chain" id="PRO_5019344538" description="Beta-barrel porin 2" evidence="2">
    <location>
        <begin position="22"/>
        <end position="429"/>
    </location>
</feature>
<evidence type="ECO:0000256" key="2">
    <source>
        <dbReference type="SAM" id="SignalP"/>
    </source>
</evidence>
<accession>A0A3S8ZPH6</accession>
<evidence type="ECO:0000256" key="1">
    <source>
        <dbReference type="SAM" id="MobiDB-lite"/>
    </source>
</evidence>
<dbReference type="Pfam" id="PF10082">
    <property type="entry name" value="BBP2_2"/>
    <property type="match status" value="1"/>
</dbReference>
<dbReference type="OrthoDB" id="9153755at2"/>
<dbReference type="EMBL" id="CP034433">
    <property type="protein sequence ID" value="AZN35372.1"/>
    <property type="molecule type" value="Genomic_DNA"/>
</dbReference>
<evidence type="ECO:0008006" key="5">
    <source>
        <dbReference type="Google" id="ProtNLM"/>
    </source>
</evidence>
<feature type="compositionally biased region" description="Basic and acidic residues" evidence="1">
    <location>
        <begin position="52"/>
        <end position="61"/>
    </location>
</feature>
<evidence type="ECO:0000313" key="4">
    <source>
        <dbReference type="Proteomes" id="UP000282438"/>
    </source>
</evidence>
<evidence type="ECO:0000313" key="3">
    <source>
        <dbReference type="EMBL" id="AZN35372.1"/>
    </source>
</evidence>
<name>A0A3S8ZPH6_9NEIS</name>
<dbReference type="InterPro" id="IPR018759">
    <property type="entry name" value="BBP2_2"/>
</dbReference>
<dbReference type="RefSeq" id="WP_125971344.1">
    <property type="nucleotide sequence ID" value="NZ_CP034433.1"/>
</dbReference>